<evidence type="ECO:0000259" key="1">
    <source>
        <dbReference type="Pfam" id="PF04073"/>
    </source>
</evidence>
<dbReference type="Proteomes" id="UP000237351">
    <property type="component" value="Chromosome"/>
</dbReference>
<keyword evidence="3" id="KW-1185">Reference proteome</keyword>
<dbReference type="PANTHER" id="PTHR30411">
    <property type="entry name" value="CYTOPLASMIC PROTEIN"/>
    <property type="match status" value="1"/>
</dbReference>
<protein>
    <recommendedName>
        <fullName evidence="1">YbaK/aminoacyl-tRNA synthetase-associated domain-containing protein</fullName>
    </recommendedName>
</protein>
<dbReference type="AlphaFoldDB" id="A0A1W6N3K2"/>
<dbReference type="EMBL" id="CP008743">
    <property type="protein sequence ID" value="ARN84467.1"/>
    <property type="molecule type" value="Genomic_DNA"/>
</dbReference>
<evidence type="ECO:0000313" key="3">
    <source>
        <dbReference type="Proteomes" id="UP000237351"/>
    </source>
</evidence>
<proteinExistence type="predicted"/>
<organism evidence="2 3">
    <name type="scientific">Candidatus Nucleicultrix amoebiphila FS5</name>
    <dbReference type="NCBI Taxonomy" id="1414854"/>
    <lineage>
        <taxon>Bacteria</taxon>
        <taxon>Pseudomonadati</taxon>
        <taxon>Pseudomonadota</taxon>
        <taxon>Alphaproteobacteria</taxon>
        <taxon>Holosporales</taxon>
        <taxon>Candidatus Nucleicultricaceae</taxon>
        <taxon>Candidatus Nucleicultrix</taxon>
    </lineage>
</organism>
<dbReference type="OrthoDB" id="9798760at2"/>
<name>A0A1W6N3K2_9PROT</name>
<feature type="domain" description="YbaK/aminoacyl-tRNA synthetase-associated" evidence="1">
    <location>
        <begin position="33"/>
        <end position="152"/>
    </location>
</feature>
<dbReference type="Pfam" id="PF04073">
    <property type="entry name" value="tRNA_edit"/>
    <property type="match status" value="1"/>
</dbReference>
<sequence length="162" mass="17463">MSSTPLRLSKSAQSVQDVLAQKGLTFQVVELEESTRTALEAANTIGCDVAQIIKSLLFRTKDTRKPVLVLASGINRVNEKAIAHHLGEKIEKADANFTREVTGFAIGGIPPVGHQQVLTTFIDEDLLKLDTLWAAAGTPFAVFSLHAKDLQNLTAGTIISIK</sequence>
<dbReference type="Gene3D" id="3.90.960.10">
    <property type="entry name" value="YbaK/aminoacyl-tRNA synthetase-associated domain"/>
    <property type="match status" value="1"/>
</dbReference>
<dbReference type="SUPFAM" id="SSF55826">
    <property type="entry name" value="YbaK/ProRS associated domain"/>
    <property type="match status" value="1"/>
</dbReference>
<dbReference type="GO" id="GO:0002161">
    <property type="term" value="F:aminoacyl-tRNA deacylase activity"/>
    <property type="evidence" value="ECO:0007669"/>
    <property type="project" value="InterPro"/>
</dbReference>
<accession>A0A1W6N3K2</accession>
<dbReference type="CDD" id="cd04333">
    <property type="entry name" value="ProX_deacylase"/>
    <property type="match status" value="1"/>
</dbReference>
<dbReference type="PANTHER" id="PTHR30411:SF1">
    <property type="entry name" value="CYTOPLASMIC PROTEIN"/>
    <property type="match status" value="1"/>
</dbReference>
<dbReference type="KEGG" id="naf:GQ61_03045"/>
<reference evidence="2 3" key="1">
    <citation type="submission" date="2014-06" db="EMBL/GenBank/DDBJ databases">
        <title>The genome of the endonuclear symbiont Nucleicultrix amoebiphila.</title>
        <authorList>
            <person name="Schulz F."/>
            <person name="Horn M."/>
        </authorList>
    </citation>
    <scope>NUCLEOTIDE SEQUENCE [LARGE SCALE GENOMIC DNA]</scope>
    <source>
        <strain evidence="2 3">FS5</strain>
    </source>
</reference>
<dbReference type="InterPro" id="IPR007214">
    <property type="entry name" value="YbaK/aa-tRNA-synth-assoc-dom"/>
</dbReference>
<gene>
    <name evidence="2" type="ORF">GQ61_03045</name>
</gene>
<dbReference type="RefSeq" id="WP_085783864.1">
    <property type="nucleotide sequence ID" value="NZ_CP008743.1"/>
</dbReference>
<evidence type="ECO:0000313" key="2">
    <source>
        <dbReference type="EMBL" id="ARN84467.1"/>
    </source>
</evidence>
<dbReference type="InterPro" id="IPR036754">
    <property type="entry name" value="YbaK/aa-tRNA-synt-asso_dom_sf"/>
</dbReference>